<organism evidence="2 3">
    <name type="scientific">Candidatus Defluviibacterium haderslevense</name>
    <dbReference type="NCBI Taxonomy" id="2981993"/>
    <lineage>
        <taxon>Bacteria</taxon>
        <taxon>Pseudomonadati</taxon>
        <taxon>Bacteroidota</taxon>
        <taxon>Saprospiria</taxon>
        <taxon>Saprospirales</taxon>
        <taxon>Saprospiraceae</taxon>
        <taxon>Candidatus Defluviibacterium</taxon>
    </lineage>
</organism>
<keyword evidence="2" id="KW-0378">Hydrolase</keyword>
<comment type="caution">
    <text evidence="2">The sequence shown here is derived from an EMBL/GenBank/DDBJ whole genome shotgun (WGS) entry which is preliminary data.</text>
</comment>
<dbReference type="EMBL" id="JADKFW010000004">
    <property type="protein sequence ID" value="MBK9716560.1"/>
    <property type="molecule type" value="Genomic_DNA"/>
</dbReference>
<feature type="domain" description="DinB-like" evidence="1">
    <location>
        <begin position="33"/>
        <end position="165"/>
    </location>
</feature>
<dbReference type="GO" id="GO:0016787">
    <property type="term" value="F:hydrolase activity"/>
    <property type="evidence" value="ECO:0007669"/>
    <property type="project" value="UniProtKB-KW"/>
</dbReference>
<dbReference type="AlphaFoldDB" id="A0A9D7XDE1"/>
<evidence type="ECO:0000313" key="3">
    <source>
        <dbReference type="Proteomes" id="UP000808349"/>
    </source>
</evidence>
<dbReference type="Gene3D" id="1.20.120.450">
    <property type="entry name" value="dinb family like domain"/>
    <property type="match status" value="1"/>
</dbReference>
<proteinExistence type="predicted"/>
<evidence type="ECO:0000313" key="2">
    <source>
        <dbReference type="EMBL" id="MBK9716560.1"/>
    </source>
</evidence>
<accession>A0A9D7XDE1</accession>
<reference evidence="2 3" key="1">
    <citation type="submission" date="2020-10" db="EMBL/GenBank/DDBJ databases">
        <title>Connecting structure to function with the recovery of over 1000 high-quality activated sludge metagenome-assembled genomes encoding full-length rRNA genes using long-read sequencing.</title>
        <authorList>
            <person name="Singleton C.M."/>
            <person name="Petriglieri F."/>
            <person name="Kristensen J.M."/>
            <person name="Kirkegaard R.H."/>
            <person name="Michaelsen T.Y."/>
            <person name="Andersen M.H."/>
            <person name="Karst S.M."/>
            <person name="Dueholm M.S."/>
            <person name="Nielsen P.H."/>
            <person name="Albertsen M."/>
        </authorList>
    </citation>
    <scope>NUCLEOTIDE SEQUENCE [LARGE SCALE GENOMIC DNA]</scope>
    <source>
        <strain evidence="2">Ribe_18-Q3-R11-54_BAT3C.373</strain>
    </source>
</reference>
<name>A0A9D7XDE1_9BACT</name>
<gene>
    <name evidence="2" type="ORF">IPO85_03395</name>
</gene>
<sequence>MEELKYPIGKWKSPDTIDKIRCSNWINEIKDLPNQLKSTLSHINENDLHRKYRPEGWTIQQVVHHIADSHMNAYIRHKLTTTEDTPTINPYNEKLWSEMLDVKMIPIDVSLNLIESLHLRWAVFLGSLNETDLKKGFIHPQHNKKILLEESIGMYAWHGTHHLHHLKNALKFNY</sequence>
<protein>
    <submittedName>
        <fullName evidence="2">Metal-dependent hydrolase</fullName>
    </submittedName>
</protein>
<dbReference type="SUPFAM" id="SSF109854">
    <property type="entry name" value="DinB/YfiT-like putative metalloenzymes"/>
    <property type="match status" value="1"/>
</dbReference>
<dbReference type="InterPro" id="IPR034660">
    <property type="entry name" value="DinB/YfiT-like"/>
</dbReference>
<evidence type="ECO:0000259" key="1">
    <source>
        <dbReference type="Pfam" id="PF12867"/>
    </source>
</evidence>
<dbReference type="NCBIfam" id="NF009807">
    <property type="entry name" value="PRK13291.1"/>
    <property type="match status" value="1"/>
</dbReference>
<dbReference type="Pfam" id="PF12867">
    <property type="entry name" value="DinB_2"/>
    <property type="match status" value="1"/>
</dbReference>
<dbReference type="InterPro" id="IPR024775">
    <property type="entry name" value="DinB-like"/>
</dbReference>
<dbReference type="Proteomes" id="UP000808349">
    <property type="component" value="Unassembled WGS sequence"/>
</dbReference>